<dbReference type="Proteomes" id="UP000298327">
    <property type="component" value="Unassembled WGS sequence"/>
</dbReference>
<keyword evidence="2" id="KW-1185">Reference proteome</keyword>
<gene>
    <name evidence="1" type="ORF">EVG20_g1754</name>
</gene>
<proteinExistence type="predicted"/>
<organism evidence="1 2">
    <name type="scientific">Dentipellis fragilis</name>
    <dbReference type="NCBI Taxonomy" id="205917"/>
    <lineage>
        <taxon>Eukaryota</taxon>
        <taxon>Fungi</taxon>
        <taxon>Dikarya</taxon>
        <taxon>Basidiomycota</taxon>
        <taxon>Agaricomycotina</taxon>
        <taxon>Agaricomycetes</taxon>
        <taxon>Russulales</taxon>
        <taxon>Hericiaceae</taxon>
        <taxon>Dentipellis</taxon>
    </lineage>
</organism>
<comment type="caution">
    <text evidence="1">The sequence shown here is derived from an EMBL/GenBank/DDBJ whole genome shotgun (WGS) entry which is preliminary data.</text>
</comment>
<reference evidence="1 2" key="1">
    <citation type="submission" date="2019-02" db="EMBL/GenBank/DDBJ databases">
        <title>Genome sequencing of the rare red list fungi Dentipellis fragilis.</title>
        <authorList>
            <person name="Buettner E."/>
            <person name="Kellner H."/>
        </authorList>
    </citation>
    <scope>NUCLEOTIDE SEQUENCE [LARGE SCALE GENOMIC DNA]</scope>
    <source>
        <strain evidence="1 2">DSM 105465</strain>
    </source>
</reference>
<protein>
    <submittedName>
        <fullName evidence="1">Uncharacterized protein</fullName>
    </submittedName>
</protein>
<dbReference type="AlphaFoldDB" id="A0A4Y9ZBQ0"/>
<name>A0A4Y9ZBQ0_9AGAM</name>
<evidence type="ECO:0000313" key="1">
    <source>
        <dbReference type="EMBL" id="TFY71253.1"/>
    </source>
</evidence>
<sequence>MNSPPWLGLHVTSMSEEWIRGHSTLMVHNEEHLRILGFVKTYICFLQSNNVIRRGRGSALAAAREDFRWTGTDVMVHYPTPARHATRGNGYNFFAGPLPDIDISSPSSSFPELPARSAVRAVPRRCRPDRVSAGVDILPEPTICDES</sequence>
<evidence type="ECO:0000313" key="2">
    <source>
        <dbReference type="Proteomes" id="UP000298327"/>
    </source>
</evidence>
<dbReference type="EMBL" id="SEOQ01000059">
    <property type="protein sequence ID" value="TFY71253.1"/>
    <property type="molecule type" value="Genomic_DNA"/>
</dbReference>
<accession>A0A4Y9ZBQ0</accession>